<dbReference type="PANTHER" id="PTHR42913">
    <property type="entry name" value="APOPTOSIS-INDUCING FACTOR 1"/>
    <property type="match status" value="1"/>
</dbReference>
<dbReference type="PANTHER" id="PTHR42913:SF9">
    <property type="entry name" value="SLR1591 PROTEIN"/>
    <property type="match status" value="1"/>
</dbReference>
<comment type="similarity">
    <text evidence="2">Belongs to the NADH dehydrogenase family.</text>
</comment>
<keyword evidence="8" id="KW-1185">Reference proteome</keyword>
<dbReference type="PRINTS" id="PR00368">
    <property type="entry name" value="FADPNR"/>
</dbReference>
<dbReference type="InterPro" id="IPR051169">
    <property type="entry name" value="NADH-Q_oxidoreductase"/>
</dbReference>
<evidence type="ECO:0000313" key="7">
    <source>
        <dbReference type="EMBL" id="MFD2673264.1"/>
    </source>
</evidence>
<dbReference type="EMBL" id="JBHUMM010000043">
    <property type="protein sequence ID" value="MFD2673264.1"/>
    <property type="molecule type" value="Genomic_DNA"/>
</dbReference>
<dbReference type="InterPro" id="IPR036188">
    <property type="entry name" value="FAD/NAD-bd_sf"/>
</dbReference>
<comment type="cofactor">
    <cofactor evidence="1">
        <name>FAD</name>
        <dbReference type="ChEBI" id="CHEBI:57692"/>
    </cofactor>
</comment>
<dbReference type="Pfam" id="PF07992">
    <property type="entry name" value="Pyr_redox_2"/>
    <property type="match status" value="1"/>
</dbReference>
<evidence type="ECO:0000256" key="3">
    <source>
        <dbReference type="ARBA" id="ARBA00022630"/>
    </source>
</evidence>
<evidence type="ECO:0000256" key="4">
    <source>
        <dbReference type="ARBA" id="ARBA00022827"/>
    </source>
</evidence>
<sequence length="396" mass="43561">MSPQQLVLIGGGHAHVHLLKKWQDQVLPGTEVTLISADRYQYYSGMFSGYLEGIYSLDDIRIDLLAMCEQAGVTFIEAKAKQIEPHEQLVYVDADSSSHTSDQTSKTGHSNHSSKLFMTRSAIAYDWLSVNIGSGIAHHHVSGVLDQAALIKPNYRLPHFVDNLQQSKRTVVVGGGASGIEMSLSLQAYRKKHQLPPVTLIHGGQLLASYGNRIANRMAAIARQKGLNLMLDTSVSEVKEKRLTLQSGTSVPYDELLWLTGPAAPSLFRESGLPTDRSGYLLVNEKLQSSTYPNIFGAGDCISLASAPSMPKAGVYAVRQAPVLWSNLMESLKQKTTPSNLTSYEPQSSFLSILSTGGGQGLLLYKGISIHSKWCWKLKRYIDTSFMRKYQTSRKA</sequence>
<feature type="domain" description="FAD/NAD(P)-binding" evidence="6">
    <location>
        <begin position="5"/>
        <end position="313"/>
    </location>
</feature>
<gene>
    <name evidence="7" type="ORF">ACFSUC_16950</name>
</gene>
<organism evidence="7 8">
    <name type="scientific">Marinicrinis sediminis</name>
    <dbReference type="NCBI Taxonomy" id="1652465"/>
    <lineage>
        <taxon>Bacteria</taxon>
        <taxon>Bacillati</taxon>
        <taxon>Bacillota</taxon>
        <taxon>Bacilli</taxon>
        <taxon>Bacillales</taxon>
        <taxon>Paenibacillaceae</taxon>
    </lineage>
</organism>
<protein>
    <submittedName>
        <fullName evidence="7">FAD-dependent oxidoreductase</fullName>
    </submittedName>
</protein>
<keyword evidence="4" id="KW-0274">FAD</keyword>
<evidence type="ECO:0000256" key="2">
    <source>
        <dbReference type="ARBA" id="ARBA00005272"/>
    </source>
</evidence>
<keyword evidence="3" id="KW-0285">Flavoprotein</keyword>
<dbReference type="SUPFAM" id="SSF51905">
    <property type="entry name" value="FAD/NAD(P)-binding domain"/>
    <property type="match status" value="2"/>
</dbReference>
<keyword evidence="5" id="KW-0560">Oxidoreductase</keyword>
<dbReference type="Proteomes" id="UP001597497">
    <property type="component" value="Unassembled WGS sequence"/>
</dbReference>
<name>A0ABW5REM4_9BACL</name>
<dbReference type="InterPro" id="IPR023753">
    <property type="entry name" value="FAD/NAD-binding_dom"/>
</dbReference>
<reference evidence="8" key="1">
    <citation type="journal article" date="2019" name="Int. J. Syst. Evol. Microbiol.">
        <title>The Global Catalogue of Microorganisms (GCM) 10K type strain sequencing project: providing services to taxonomists for standard genome sequencing and annotation.</title>
        <authorList>
            <consortium name="The Broad Institute Genomics Platform"/>
            <consortium name="The Broad Institute Genome Sequencing Center for Infectious Disease"/>
            <person name="Wu L."/>
            <person name="Ma J."/>
        </authorList>
    </citation>
    <scope>NUCLEOTIDE SEQUENCE [LARGE SCALE GENOMIC DNA]</scope>
    <source>
        <strain evidence="8">KCTC 33676</strain>
    </source>
</reference>
<evidence type="ECO:0000256" key="1">
    <source>
        <dbReference type="ARBA" id="ARBA00001974"/>
    </source>
</evidence>
<dbReference type="Gene3D" id="3.50.50.100">
    <property type="match status" value="1"/>
</dbReference>
<evidence type="ECO:0000259" key="6">
    <source>
        <dbReference type="Pfam" id="PF07992"/>
    </source>
</evidence>
<accession>A0ABW5REM4</accession>
<proteinExistence type="inferred from homology"/>
<evidence type="ECO:0000313" key="8">
    <source>
        <dbReference type="Proteomes" id="UP001597497"/>
    </source>
</evidence>
<comment type="caution">
    <text evidence="7">The sequence shown here is derived from an EMBL/GenBank/DDBJ whole genome shotgun (WGS) entry which is preliminary data.</text>
</comment>
<evidence type="ECO:0000256" key="5">
    <source>
        <dbReference type="ARBA" id="ARBA00023002"/>
    </source>
</evidence>
<dbReference type="RefSeq" id="WP_379930825.1">
    <property type="nucleotide sequence ID" value="NZ_JBHUMM010000043.1"/>
</dbReference>